<gene>
    <name evidence="2" type="ORF">GR183_03835</name>
</gene>
<feature type="coiled-coil region" evidence="1">
    <location>
        <begin position="132"/>
        <end position="159"/>
    </location>
</feature>
<accession>A0A7X3LS20</accession>
<dbReference type="InterPro" id="IPR046184">
    <property type="entry name" value="DUF6212"/>
</dbReference>
<evidence type="ECO:0000313" key="2">
    <source>
        <dbReference type="EMBL" id="MXN64026.1"/>
    </source>
</evidence>
<keyword evidence="3" id="KW-1185">Reference proteome</keyword>
<evidence type="ECO:0000256" key="1">
    <source>
        <dbReference type="SAM" id="Coils"/>
    </source>
</evidence>
<dbReference type="Pfam" id="PF19717">
    <property type="entry name" value="DUF6212"/>
    <property type="match status" value="1"/>
</dbReference>
<dbReference type="Proteomes" id="UP000433101">
    <property type="component" value="Unassembled WGS sequence"/>
</dbReference>
<protein>
    <submittedName>
        <fullName evidence="2">Uncharacterized protein</fullName>
    </submittedName>
</protein>
<comment type="caution">
    <text evidence="2">The sequence shown here is derived from an EMBL/GenBank/DDBJ whole genome shotgun (WGS) entry which is preliminary data.</text>
</comment>
<name>A0A7X3LS20_9HYPH</name>
<evidence type="ECO:0000313" key="3">
    <source>
        <dbReference type="Proteomes" id="UP000433101"/>
    </source>
</evidence>
<sequence length="536" mass="57678">MMLYAHHSNFRSLYDGAPKLLLLAPQGEMLPHPWKNSGFRFLTLRIDGKQRLVLSDADGYATADIDAKLQPLSVPPTNVWAIWVPGSCDRNAGELLMKWWSQLAGEDAIPRLVHGNAATLTMDLLAYSLSAVAQLARSNANLRKDIAALRETLENHYRIPRDVEELLENLRLSPLRLAFSSPPPHGSIAVPAARPKNASNQVEDCILRQILPIGAHGLGGLDLEITSPGSGVGWITAELIAGAADAQLARWRVPFSMLRKGTLQLRLDKTLSQLHRLLQLRIYAEGAGEFPTLGICSAGLLPEYGLQSPVGLPAENEKQPMLAIRIWGGFPGVSTGVARTAQEAGLPLANPVAPVSEADMADTKLTREIKASYPCFGYLGDGRILLRPLPNQISAAVTTLSTPDTIYAVSCTVSVDDNRCRTQQLAARIVLTPPGISVDDAERGRGILAASEWVELADPTDVGVLEARMAEPRQGPFDLHLFTRLPAGGAIQHVRMVFGAFETELDPASLNSMPPVLPGADDGAACLEAKMGVVEG</sequence>
<reference evidence="2 3" key="1">
    <citation type="submission" date="2019-12" db="EMBL/GenBank/DDBJ databases">
        <authorList>
            <person name="Li M."/>
        </authorList>
    </citation>
    <scope>NUCLEOTIDE SEQUENCE [LARGE SCALE GENOMIC DNA]</scope>
    <source>
        <strain evidence="2 3">GBMRC 2046</strain>
    </source>
</reference>
<dbReference type="EMBL" id="WUMV01000002">
    <property type="protein sequence ID" value="MXN64026.1"/>
    <property type="molecule type" value="Genomic_DNA"/>
</dbReference>
<keyword evidence="1" id="KW-0175">Coiled coil</keyword>
<proteinExistence type="predicted"/>
<organism evidence="2 3">
    <name type="scientific">Stappia sediminis</name>
    <dbReference type="NCBI Taxonomy" id="2692190"/>
    <lineage>
        <taxon>Bacteria</taxon>
        <taxon>Pseudomonadati</taxon>
        <taxon>Pseudomonadota</taxon>
        <taxon>Alphaproteobacteria</taxon>
        <taxon>Hyphomicrobiales</taxon>
        <taxon>Stappiaceae</taxon>
        <taxon>Stappia</taxon>
    </lineage>
</organism>
<dbReference type="AlphaFoldDB" id="A0A7X3LS20"/>
<dbReference type="RefSeq" id="WP_160774293.1">
    <property type="nucleotide sequence ID" value="NZ_WUMV01000002.1"/>
</dbReference>